<feature type="repeat" description="PPR" evidence="2">
    <location>
        <begin position="278"/>
        <end position="312"/>
    </location>
</feature>
<dbReference type="OMA" id="MRFARFE"/>
<feature type="repeat" description="PPR" evidence="2">
    <location>
        <begin position="242"/>
        <end position="277"/>
    </location>
</feature>
<dbReference type="OrthoDB" id="185373at2759"/>
<feature type="repeat" description="PPR" evidence="2">
    <location>
        <begin position="394"/>
        <end position="424"/>
    </location>
</feature>
<dbReference type="Pfam" id="PF13041">
    <property type="entry name" value="PPR_2"/>
    <property type="match status" value="2"/>
</dbReference>
<feature type="compositionally biased region" description="Basic and acidic residues" evidence="3">
    <location>
        <begin position="195"/>
        <end position="206"/>
    </location>
</feature>
<dbReference type="NCBIfam" id="TIGR00756">
    <property type="entry name" value="PPR"/>
    <property type="match status" value="8"/>
</dbReference>
<dbReference type="Pfam" id="PF01535">
    <property type="entry name" value="PPR"/>
    <property type="match status" value="2"/>
</dbReference>
<feature type="repeat" description="PPR" evidence="2">
    <location>
        <begin position="359"/>
        <end position="393"/>
    </location>
</feature>
<feature type="repeat" description="PPR" evidence="2">
    <location>
        <begin position="445"/>
        <end position="475"/>
    </location>
</feature>
<dbReference type="eggNOG" id="KOG4197">
    <property type="taxonomic scope" value="Eukaryota"/>
</dbReference>
<sequence>MRHDDSEGEKKVETVPSPAAAATGERTSSGRARRQRDRRRRERAAMAAKKSLVKKVKDLGKVGRWRQAISEVDSAIEGGLLPDEYVYGSCVGAAADNGRWQEALGILRRMREDGVEPTTPVYNAAIKACARGKQLKLALALLEEMRSNAAKANAAPPVAAPAAAAAGAAVAESPAIGDGSSWSGVVGRSGTARVRAGEGDVRKEGLRLNGVGGGAKGSRSGGRSGSRRTGPGAACSSDYDPDIQTINTVMAACAAEGEWELALEVMKKAQREDGLHPTRITYNTAISACGRRGESDRAVQLLREMRVAGLAPDTISYNSAMAACAVKGQWRRALSLLGEMGAGGKGGHGSGGARLPSPDVYSFGSAITACGRGGQWSLAVGLLGTMRRKGIAPGVVAFNAAISACGEAGQWERALGLLRDMEAEAGERGREPGSDGSGGGFAGPNRVSFNAAINACSNAGEWQQAISLLEEMRRNANAGSDAAEYNDDLALPANREHDSAADGNNKDAGLLAAGAAAAARNSDPRELTPSEYGGGITAPEGAEGVSKADRRRRRRRGRTGGPTPDVVSYSATITACSRAGNWERALGLLDQMREDGLEPNSTTFSTMISAWRRDWGYGGDGARGQEARGALLPLLASMATCRGLAPDARLYGSALDACADASLCQPARDLLAGMVSSGVPVDDRARRAVATACAAPAAARSSSSSESRQTNDPNADF</sequence>
<keyword evidence="5" id="KW-1185">Reference proteome</keyword>
<dbReference type="EMBL" id="FN647789">
    <property type="protein sequence ID" value="CBN79537.1"/>
    <property type="molecule type" value="Genomic_DNA"/>
</dbReference>
<feature type="region of interest" description="Disordered" evidence="3">
    <location>
        <begin position="515"/>
        <end position="566"/>
    </location>
</feature>
<evidence type="ECO:0008006" key="6">
    <source>
        <dbReference type="Google" id="ProtNLM"/>
    </source>
</evidence>
<dbReference type="AlphaFoldDB" id="D8LCM4"/>
<evidence type="ECO:0000256" key="3">
    <source>
        <dbReference type="SAM" id="MobiDB-lite"/>
    </source>
</evidence>
<evidence type="ECO:0000313" key="4">
    <source>
        <dbReference type="EMBL" id="CBN79537.1"/>
    </source>
</evidence>
<feature type="repeat" description="PPR" evidence="2">
    <location>
        <begin position="83"/>
        <end position="117"/>
    </location>
</feature>
<feature type="compositionally biased region" description="Low complexity" evidence="3">
    <location>
        <begin position="695"/>
        <end position="708"/>
    </location>
</feature>
<feature type="repeat" description="PPR" evidence="2">
    <location>
        <begin position="118"/>
        <end position="152"/>
    </location>
</feature>
<keyword evidence="1" id="KW-0677">Repeat</keyword>
<dbReference type="InParanoid" id="D8LCM4"/>
<evidence type="ECO:0000256" key="2">
    <source>
        <dbReference type="PROSITE-ProRule" id="PRU00708"/>
    </source>
</evidence>
<dbReference type="EMBL" id="FN649734">
    <property type="protein sequence ID" value="CBN79537.1"/>
    <property type="molecule type" value="Genomic_DNA"/>
</dbReference>
<proteinExistence type="predicted"/>
<accession>D8LCM4</accession>
<name>D8LCM4_ECTSI</name>
<gene>
    <name evidence="4" type="ORF">Esi_0011_0083</name>
</gene>
<dbReference type="PROSITE" id="PS51375">
    <property type="entry name" value="PPR"/>
    <property type="match status" value="9"/>
</dbReference>
<dbReference type="PANTHER" id="PTHR47936">
    <property type="entry name" value="PPR_LONG DOMAIN-CONTAINING PROTEIN"/>
    <property type="match status" value="1"/>
</dbReference>
<feature type="repeat" description="PPR" evidence="2">
    <location>
        <begin position="313"/>
        <end position="347"/>
    </location>
</feature>
<dbReference type="Proteomes" id="UP000002630">
    <property type="component" value="Linkage Group LG09"/>
</dbReference>
<feature type="compositionally biased region" description="Basic residues" evidence="3">
    <location>
        <begin position="549"/>
        <end position="558"/>
    </location>
</feature>
<reference evidence="4 5" key="1">
    <citation type="journal article" date="2010" name="Nature">
        <title>The Ectocarpus genome and the independent evolution of multicellularity in brown algae.</title>
        <authorList>
            <person name="Cock J.M."/>
            <person name="Sterck L."/>
            <person name="Rouze P."/>
            <person name="Scornet D."/>
            <person name="Allen A.E."/>
            <person name="Amoutzias G."/>
            <person name="Anthouard V."/>
            <person name="Artiguenave F."/>
            <person name="Aury J.M."/>
            <person name="Badger J.H."/>
            <person name="Beszteri B."/>
            <person name="Billiau K."/>
            <person name="Bonnet E."/>
            <person name="Bothwell J.H."/>
            <person name="Bowler C."/>
            <person name="Boyen C."/>
            <person name="Brownlee C."/>
            <person name="Carrano C.J."/>
            <person name="Charrier B."/>
            <person name="Cho G.Y."/>
            <person name="Coelho S.M."/>
            <person name="Collen J."/>
            <person name="Corre E."/>
            <person name="Da Silva C."/>
            <person name="Delage L."/>
            <person name="Delaroque N."/>
            <person name="Dittami S.M."/>
            <person name="Doulbeau S."/>
            <person name="Elias M."/>
            <person name="Farnham G."/>
            <person name="Gachon C.M."/>
            <person name="Gschloessl B."/>
            <person name="Heesch S."/>
            <person name="Jabbari K."/>
            <person name="Jubin C."/>
            <person name="Kawai H."/>
            <person name="Kimura K."/>
            <person name="Kloareg B."/>
            <person name="Kupper F.C."/>
            <person name="Lang D."/>
            <person name="Le Bail A."/>
            <person name="Leblanc C."/>
            <person name="Lerouge P."/>
            <person name="Lohr M."/>
            <person name="Lopez P.J."/>
            <person name="Martens C."/>
            <person name="Maumus F."/>
            <person name="Michel G."/>
            <person name="Miranda-Saavedra D."/>
            <person name="Morales J."/>
            <person name="Moreau H."/>
            <person name="Motomura T."/>
            <person name="Nagasato C."/>
            <person name="Napoli C.A."/>
            <person name="Nelson D.R."/>
            <person name="Nyvall-Collen P."/>
            <person name="Peters A.F."/>
            <person name="Pommier C."/>
            <person name="Potin P."/>
            <person name="Poulain J."/>
            <person name="Quesneville H."/>
            <person name="Read B."/>
            <person name="Rensing S.A."/>
            <person name="Ritter A."/>
            <person name="Rousvoal S."/>
            <person name="Samanta M."/>
            <person name="Samson G."/>
            <person name="Schroeder D.C."/>
            <person name="Segurens B."/>
            <person name="Strittmatter M."/>
            <person name="Tonon T."/>
            <person name="Tregear J.W."/>
            <person name="Valentin K."/>
            <person name="von Dassow P."/>
            <person name="Yamagishi T."/>
            <person name="Van de Peer Y."/>
            <person name="Wincker P."/>
        </authorList>
    </citation>
    <scope>NUCLEOTIDE SEQUENCE [LARGE SCALE GENOMIC DNA]</scope>
    <source>
        <strain evidence="5">Ec32 / CCAP1310/4</strain>
    </source>
</reference>
<dbReference type="InterPro" id="IPR002885">
    <property type="entry name" value="PPR_rpt"/>
</dbReference>
<dbReference type="Gene3D" id="1.25.40.10">
    <property type="entry name" value="Tetratricopeptide repeat domain"/>
    <property type="match status" value="5"/>
</dbReference>
<feature type="compositionally biased region" description="Basic and acidic residues" evidence="3">
    <location>
        <begin position="1"/>
        <end position="13"/>
    </location>
</feature>
<feature type="region of interest" description="Disordered" evidence="3">
    <location>
        <begin position="695"/>
        <end position="717"/>
    </location>
</feature>
<evidence type="ECO:0000313" key="5">
    <source>
        <dbReference type="Proteomes" id="UP000002630"/>
    </source>
</evidence>
<dbReference type="STRING" id="2880.D8LCM4"/>
<dbReference type="Pfam" id="PF13812">
    <property type="entry name" value="PPR_3"/>
    <property type="match status" value="2"/>
</dbReference>
<feature type="region of interest" description="Disordered" evidence="3">
    <location>
        <begin position="192"/>
        <end position="238"/>
    </location>
</feature>
<organism evidence="4 5">
    <name type="scientific">Ectocarpus siliculosus</name>
    <name type="common">Brown alga</name>
    <name type="synonym">Conferva siliculosa</name>
    <dbReference type="NCBI Taxonomy" id="2880"/>
    <lineage>
        <taxon>Eukaryota</taxon>
        <taxon>Sar</taxon>
        <taxon>Stramenopiles</taxon>
        <taxon>Ochrophyta</taxon>
        <taxon>PX clade</taxon>
        <taxon>Phaeophyceae</taxon>
        <taxon>Ectocarpales</taxon>
        <taxon>Ectocarpaceae</taxon>
        <taxon>Ectocarpus</taxon>
    </lineage>
</organism>
<feature type="region of interest" description="Disordered" evidence="3">
    <location>
        <begin position="1"/>
        <end position="49"/>
    </location>
</feature>
<dbReference type="InterPro" id="IPR011990">
    <property type="entry name" value="TPR-like_helical_dom_sf"/>
</dbReference>
<feature type="compositionally biased region" description="Basic residues" evidence="3">
    <location>
        <begin position="31"/>
        <end position="42"/>
    </location>
</feature>
<dbReference type="PANTHER" id="PTHR47936:SF1">
    <property type="entry name" value="PENTATRICOPEPTIDE REPEAT-CONTAINING PROTEIN GUN1, CHLOROPLASTIC"/>
    <property type="match status" value="1"/>
</dbReference>
<evidence type="ECO:0000256" key="1">
    <source>
        <dbReference type="ARBA" id="ARBA00022737"/>
    </source>
</evidence>
<feature type="repeat" description="PPR" evidence="2">
    <location>
        <begin position="565"/>
        <end position="599"/>
    </location>
</feature>
<feature type="compositionally biased region" description="Gly residues" evidence="3">
    <location>
        <begin position="210"/>
        <end position="224"/>
    </location>
</feature>
<protein>
    <recommendedName>
        <fullName evidence="6">Pentacotripeptide-repeat region of PRORP domain-containing protein</fullName>
    </recommendedName>
</protein>